<reference evidence="11 12" key="1">
    <citation type="journal article" date="2021" name="Cell">
        <title>Tracing the genetic footprints of vertebrate landing in non-teleost ray-finned fishes.</title>
        <authorList>
            <person name="Bi X."/>
            <person name="Wang K."/>
            <person name="Yang L."/>
            <person name="Pan H."/>
            <person name="Jiang H."/>
            <person name="Wei Q."/>
            <person name="Fang M."/>
            <person name="Yu H."/>
            <person name="Zhu C."/>
            <person name="Cai Y."/>
            <person name="He Y."/>
            <person name="Gan X."/>
            <person name="Zeng H."/>
            <person name="Yu D."/>
            <person name="Zhu Y."/>
            <person name="Jiang H."/>
            <person name="Qiu Q."/>
            <person name="Yang H."/>
            <person name="Zhang Y.E."/>
            <person name="Wang W."/>
            <person name="Zhu M."/>
            <person name="He S."/>
            <person name="Zhang G."/>
        </authorList>
    </citation>
    <scope>NUCLEOTIDE SEQUENCE [LARGE SCALE GENOMIC DNA]</scope>
    <source>
        <strain evidence="11">Bchr_013</strain>
    </source>
</reference>
<evidence type="ECO:0000256" key="1">
    <source>
        <dbReference type="ARBA" id="ARBA00001947"/>
    </source>
</evidence>
<dbReference type="Proteomes" id="UP000886611">
    <property type="component" value="Unassembled WGS sequence"/>
</dbReference>
<name>A0A8X7X6J9_POLSE</name>
<proteinExistence type="inferred from homology"/>
<dbReference type="GO" id="GO:0043103">
    <property type="term" value="P:hypoxanthine salvage"/>
    <property type="evidence" value="ECO:0007669"/>
    <property type="project" value="TreeGrafter"/>
</dbReference>
<dbReference type="PANTHER" id="PTHR11409">
    <property type="entry name" value="ADENOSINE DEAMINASE"/>
    <property type="match status" value="1"/>
</dbReference>
<comment type="similarity">
    <text evidence="4">Belongs to the metallo-dependent hydrolases superfamily. Adenosine and AMP deaminases family.</text>
</comment>
<evidence type="ECO:0000259" key="10">
    <source>
        <dbReference type="Pfam" id="PF00962"/>
    </source>
</evidence>
<dbReference type="GO" id="GO:0009897">
    <property type="term" value="C:external side of plasma membrane"/>
    <property type="evidence" value="ECO:0007669"/>
    <property type="project" value="TreeGrafter"/>
</dbReference>
<evidence type="ECO:0000256" key="7">
    <source>
        <dbReference type="ARBA" id="ARBA00022723"/>
    </source>
</evidence>
<evidence type="ECO:0000256" key="3">
    <source>
        <dbReference type="ARBA" id="ARBA00004321"/>
    </source>
</evidence>
<comment type="cofactor">
    <cofactor evidence="1">
        <name>Zn(2+)</name>
        <dbReference type="ChEBI" id="CHEBI:29105"/>
    </cofactor>
</comment>
<dbReference type="GO" id="GO:0042110">
    <property type="term" value="P:T cell activation"/>
    <property type="evidence" value="ECO:0007669"/>
    <property type="project" value="TreeGrafter"/>
</dbReference>
<dbReference type="InterPro" id="IPR001365">
    <property type="entry name" value="A_deaminase_dom"/>
</dbReference>
<evidence type="ECO:0000256" key="9">
    <source>
        <dbReference type="ARBA" id="ARBA00022833"/>
    </source>
</evidence>
<dbReference type="GO" id="GO:0005829">
    <property type="term" value="C:cytosol"/>
    <property type="evidence" value="ECO:0007669"/>
    <property type="project" value="TreeGrafter"/>
</dbReference>
<dbReference type="GO" id="GO:0046872">
    <property type="term" value="F:metal ion binding"/>
    <property type="evidence" value="ECO:0007669"/>
    <property type="project" value="UniProtKB-KW"/>
</dbReference>
<dbReference type="AlphaFoldDB" id="A0A8X7X6J9"/>
<dbReference type="GO" id="GO:0046103">
    <property type="term" value="P:inosine biosynthetic process"/>
    <property type="evidence" value="ECO:0007669"/>
    <property type="project" value="TreeGrafter"/>
</dbReference>
<dbReference type="InterPro" id="IPR032466">
    <property type="entry name" value="Metal_Hydrolase"/>
</dbReference>
<evidence type="ECO:0000256" key="2">
    <source>
        <dbReference type="ARBA" id="ARBA00004296"/>
    </source>
</evidence>
<dbReference type="GO" id="GO:0060169">
    <property type="term" value="P:negative regulation of adenosine receptor signaling pathway"/>
    <property type="evidence" value="ECO:0007669"/>
    <property type="project" value="TreeGrafter"/>
</dbReference>
<dbReference type="SUPFAM" id="SSF51556">
    <property type="entry name" value="Metallo-dependent hydrolases"/>
    <property type="match status" value="1"/>
</dbReference>
<dbReference type="InterPro" id="IPR006650">
    <property type="entry name" value="A/AMP_deam_AS"/>
</dbReference>
<organism evidence="11 12">
    <name type="scientific">Polypterus senegalus</name>
    <name type="common">Senegal bichir</name>
    <dbReference type="NCBI Taxonomy" id="55291"/>
    <lineage>
        <taxon>Eukaryota</taxon>
        <taxon>Metazoa</taxon>
        <taxon>Chordata</taxon>
        <taxon>Craniata</taxon>
        <taxon>Vertebrata</taxon>
        <taxon>Euteleostomi</taxon>
        <taxon>Actinopterygii</taxon>
        <taxon>Polypteriformes</taxon>
        <taxon>Polypteridae</taxon>
        <taxon>Polypterus</taxon>
    </lineage>
</organism>
<dbReference type="PANTHER" id="PTHR11409:SF43">
    <property type="entry name" value="ADENOSINE DEAMINASE"/>
    <property type="match status" value="1"/>
</dbReference>
<feature type="non-terminal residue" evidence="11">
    <location>
        <position position="1"/>
    </location>
</feature>
<comment type="caution">
    <text evidence="11">The sequence shown here is derived from an EMBL/GenBank/DDBJ whole genome shotgun (WGS) entry which is preliminary data.</text>
</comment>
<dbReference type="InterPro" id="IPR006330">
    <property type="entry name" value="Ado/ade_deaminase"/>
</dbReference>
<evidence type="ECO:0000256" key="6">
    <source>
        <dbReference type="ARBA" id="ARBA00018099"/>
    </source>
</evidence>
<evidence type="ECO:0000256" key="4">
    <source>
        <dbReference type="ARBA" id="ARBA00006676"/>
    </source>
</evidence>
<dbReference type="EMBL" id="JAATIS010004524">
    <property type="protein sequence ID" value="KAG2461899.1"/>
    <property type="molecule type" value="Genomic_DNA"/>
</dbReference>
<sequence>MFANEIHIPTSKWARIQIFASKAVEVLKAERIGHGYHTIEDDLLYKELLKQNMHFETCPISSYLTGACDPDYTKHPIIRFRKDKANYSLNTDDPLVFNSNLDADYRVAKTYMGFTEEEFERVNINSASSSFLPEKEKKDLLNRLYEAYGMVKSSAC</sequence>
<dbReference type="EC" id="3.5.4.4" evidence="5"/>
<dbReference type="GO" id="GO:0006154">
    <property type="term" value="P:adenosine catabolic process"/>
    <property type="evidence" value="ECO:0007669"/>
    <property type="project" value="TreeGrafter"/>
</dbReference>
<keyword evidence="9" id="KW-0862">Zinc</keyword>
<feature type="domain" description="Adenosine deaminase" evidence="10">
    <location>
        <begin position="21"/>
        <end position="146"/>
    </location>
</feature>
<keyword evidence="12" id="KW-1185">Reference proteome</keyword>
<evidence type="ECO:0000313" key="11">
    <source>
        <dbReference type="EMBL" id="KAG2461899.1"/>
    </source>
</evidence>
<dbReference type="GO" id="GO:0009168">
    <property type="term" value="P:purine ribonucleoside monophosphate biosynthetic process"/>
    <property type="evidence" value="ECO:0007669"/>
    <property type="project" value="InterPro"/>
</dbReference>
<protein>
    <recommendedName>
        <fullName evidence="6">Adenosine deaminase</fullName>
        <ecNumber evidence="5">3.5.4.4</ecNumber>
    </recommendedName>
</protein>
<evidence type="ECO:0000256" key="8">
    <source>
        <dbReference type="ARBA" id="ARBA00022801"/>
    </source>
</evidence>
<dbReference type="GO" id="GO:0004000">
    <property type="term" value="F:adenosine deaminase activity"/>
    <property type="evidence" value="ECO:0007669"/>
    <property type="project" value="TreeGrafter"/>
</dbReference>
<keyword evidence="8" id="KW-0378">Hydrolase</keyword>
<feature type="non-terminal residue" evidence="11">
    <location>
        <position position="156"/>
    </location>
</feature>
<dbReference type="Gene3D" id="3.20.20.140">
    <property type="entry name" value="Metal-dependent hydrolases"/>
    <property type="match status" value="1"/>
</dbReference>
<evidence type="ECO:0000313" key="12">
    <source>
        <dbReference type="Proteomes" id="UP000886611"/>
    </source>
</evidence>
<comment type="subcellular location">
    <subcellularLocation>
        <location evidence="2">Cell membrane</location>
        <topology evidence="2">Peripheral membrane protein</topology>
        <orientation evidence="2">Extracellular side</orientation>
    </subcellularLocation>
    <subcellularLocation>
        <location evidence="3">Cytoplasmic vesicle lumen</location>
    </subcellularLocation>
</comment>
<evidence type="ECO:0000256" key="5">
    <source>
        <dbReference type="ARBA" id="ARBA00012784"/>
    </source>
</evidence>
<dbReference type="GO" id="GO:0060205">
    <property type="term" value="C:cytoplasmic vesicle lumen"/>
    <property type="evidence" value="ECO:0007669"/>
    <property type="project" value="UniProtKB-SubCell"/>
</dbReference>
<dbReference type="Pfam" id="PF00962">
    <property type="entry name" value="A_deaminase"/>
    <property type="match status" value="1"/>
</dbReference>
<gene>
    <name evidence="11" type="primary">Ada</name>
    <name evidence="11" type="ORF">GTO96_0008137</name>
</gene>
<dbReference type="PROSITE" id="PS00485">
    <property type="entry name" value="A_DEAMINASE"/>
    <property type="match status" value="1"/>
</dbReference>
<accession>A0A8X7X6J9</accession>
<keyword evidence="7" id="KW-0479">Metal-binding</keyword>